<keyword evidence="2" id="KW-1185">Reference proteome</keyword>
<accession>A0A1Z4M1J6</accession>
<proteinExistence type="predicted"/>
<dbReference type="AlphaFoldDB" id="A0A1Z4M1J6"/>
<dbReference type="OrthoDB" id="463439at2"/>
<organism evidence="1 2">
    <name type="scientific">Calothrix parasitica NIES-267</name>
    <dbReference type="NCBI Taxonomy" id="1973488"/>
    <lineage>
        <taxon>Bacteria</taxon>
        <taxon>Bacillati</taxon>
        <taxon>Cyanobacteriota</taxon>
        <taxon>Cyanophyceae</taxon>
        <taxon>Nostocales</taxon>
        <taxon>Calotrichaceae</taxon>
        <taxon>Calothrix</taxon>
    </lineage>
</organism>
<evidence type="ECO:0000313" key="1">
    <source>
        <dbReference type="EMBL" id="BAY87374.1"/>
    </source>
</evidence>
<evidence type="ECO:0000313" key="2">
    <source>
        <dbReference type="Proteomes" id="UP000218418"/>
    </source>
</evidence>
<dbReference type="Proteomes" id="UP000218418">
    <property type="component" value="Chromosome"/>
</dbReference>
<name>A0A1Z4M1J6_9CYAN</name>
<dbReference type="EMBL" id="AP018227">
    <property type="protein sequence ID" value="BAY87374.1"/>
    <property type="molecule type" value="Genomic_DNA"/>
</dbReference>
<reference evidence="1 2" key="1">
    <citation type="submission" date="2017-06" db="EMBL/GenBank/DDBJ databases">
        <title>Genome sequencing of cyanobaciteial culture collection at National Institute for Environmental Studies (NIES).</title>
        <authorList>
            <person name="Hirose Y."/>
            <person name="Shimura Y."/>
            <person name="Fujisawa T."/>
            <person name="Nakamura Y."/>
            <person name="Kawachi M."/>
        </authorList>
    </citation>
    <scope>NUCLEOTIDE SEQUENCE [LARGE SCALE GENOMIC DNA]</scope>
    <source>
        <strain evidence="1 2">NIES-267</strain>
    </source>
</reference>
<protein>
    <submittedName>
        <fullName evidence="1">Uncharacterized protein</fullName>
    </submittedName>
</protein>
<sequence length="141" mass="15521">MSKLLSATLITTALLLGFNQNTNPTVAGTCASRCGVKPIQFTPGRHLRVEITNNTPNLIYVEKAQATKPIPLRPGQKIRLEQGDGTKPNVSIVFWNENGLSLKANLSQPNFATLQVKLRPEWRIGGDRGIYIRDDGRVTVL</sequence>
<gene>
    <name evidence="1" type="ORF">NIES267_68960</name>
</gene>